<evidence type="ECO:0000256" key="1">
    <source>
        <dbReference type="SAM" id="Phobius"/>
    </source>
</evidence>
<protein>
    <recommendedName>
        <fullName evidence="4">DUF1576 domain-containing protein</fullName>
    </recommendedName>
</protein>
<gene>
    <name evidence="2" type="ORF">CLFO_39230</name>
</gene>
<feature type="transmembrane region" description="Helical" evidence="1">
    <location>
        <begin position="108"/>
        <end position="137"/>
    </location>
</feature>
<organism evidence="2 3">
    <name type="scientific">Clostridium formicaceticum</name>
    <dbReference type="NCBI Taxonomy" id="1497"/>
    <lineage>
        <taxon>Bacteria</taxon>
        <taxon>Bacillati</taxon>
        <taxon>Bacillota</taxon>
        <taxon>Clostridia</taxon>
        <taxon>Eubacteriales</taxon>
        <taxon>Clostridiaceae</taxon>
        <taxon>Clostridium</taxon>
    </lineage>
</organism>
<dbReference type="RefSeq" id="WP_081562200.1">
    <property type="nucleotide sequence ID" value="NZ_CP017603.1"/>
</dbReference>
<feature type="transmembrane region" description="Helical" evidence="1">
    <location>
        <begin position="318"/>
        <end position="335"/>
    </location>
</feature>
<feature type="transmembrane region" description="Helical" evidence="1">
    <location>
        <begin position="73"/>
        <end position="96"/>
    </location>
</feature>
<evidence type="ECO:0000313" key="2">
    <source>
        <dbReference type="EMBL" id="ARE89445.1"/>
    </source>
</evidence>
<proteinExistence type="predicted"/>
<feature type="transmembrane region" description="Helical" evidence="1">
    <location>
        <begin position="208"/>
        <end position="226"/>
    </location>
</feature>
<feature type="transmembrane region" description="Helical" evidence="1">
    <location>
        <begin position="149"/>
        <end position="171"/>
    </location>
</feature>
<feature type="transmembrane region" description="Helical" evidence="1">
    <location>
        <begin position="246"/>
        <end position="266"/>
    </location>
</feature>
<evidence type="ECO:0000313" key="3">
    <source>
        <dbReference type="Proteomes" id="UP000192478"/>
    </source>
</evidence>
<dbReference type="Proteomes" id="UP000192478">
    <property type="component" value="Chromosome"/>
</dbReference>
<keyword evidence="1" id="KW-1133">Transmembrane helix</keyword>
<evidence type="ECO:0008006" key="4">
    <source>
        <dbReference type="Google" id="ProtNLM"/>
    </source>
</evidence>
<feature type="transmembrane region" description="Helical" evidence="1">
    <location>
        <begin position="410"/>
        <end position="428"/>
    </location>
</feature>
<feature type="transmembrane region" description="Helical" evidence="1">
    <location>
        <begin position="378"/>
        <end position="398"/>
    </location>
</feature>
<dbReference type="InterPro" id="IPR011470">
    <property type="entry name" value="DUF1576"/>
</dbReference>
<dbReference type="Pfam" id="PF07613">
    <property type="entry name" value="DUF1576"/>
    <property type="match status" value="2"/>
</dbReference>
<name>A0AAC9WJP7_9CLOT</name>
<feature type="transmembrane region" description="Helical" evidence="1">
    <location>
        <begin position="287"/>
        <end position="312"/>
    </location>
</feature>
<dbReference type="EMBL" id="CP020559">
    <property type="protein sequence ID" value="ARE89445.1"/>
    <property type="molecule type" value="Genomic_DNA"/>
</dbReference>
<dbReference type="AlphaFoldDB" id="A0AAC9WJP7"/>
<keyword evidence="1" id="KW-0812">Transmembrane</keyword>
<feature type="transmembrane region" description="Helical" evidence="1">
    <location>
        <begin position="32"/>
        <end position="53"/>
    </location>
</feature>
<accession>A0AAC9WJP7</accession>
<feature type="transmembrane region" description="Helical" evidence="1">
    <location>
        <begin position="342"/>
        <end position="358"/>
    </location>
</feature>
<feature type="transmembrane region" description="Helical" evidence="1">
    <location>
        <begin position="177"/>
        <end position="196"/>
    </location>
</feature>
<reference evidence="2 3" key="1">
    <citation type="submission" date="2017-03" db="EMBL/GenBank/DDBJ databases">
        <title>Complete sequence of Clostridium formicaceticum DSM 92.</title>
        <authorList>
            <person name="Poehlein A."/>
            <person name="Karl M."/>
            <person name="Bengelsdorf F.R."/>
            <person name="Duerre P."/>
            <person name="Daniel R."/>
        </authorList>
    </citation>
    <scope>NUCLEOTIDE SEQUENCE [LARGE SCALE GENOMIC DNA]</scope>
    <source>
        <strain evidence="2 3">DSM 92</strain>
    </source>
</reference>
<sequence length="437" mass="46362">MDKSVELKVQANEGNSQEMVAQKAVVDEKVKYGVITIYAVLVLLSAFAFNSPYEIITGMKNIVVAPSILVTDYMAVGNVGAALFNAGLLMVIAIAIAKVSKANMNGPVIAAILTIGGFALFGKNIYNIWAIFLGVYLYAVAKKEKFSKFILMAFFGTALGPVISQVTFGFGFSPMKAVVLANLIGIIAGYVLPPLGTHFVKFHQGFNLYNIGFTAGIIGTFCMAIFRAFGLQNESTLIVAEGYNTVLGIYLIILFGSMTLVGLLFNNKTFRGYGKMMKQSGRAVADFVTSDGFGLSLINMGIVGIIATVYVILVKGELNGPTIGGVFTVAGFGAFGKHAKNIIPILIGVYLFSLLNIWDTNATGALLAALFGTTLAPIAGQFGWISGIIAGFLHMAMVMNVGYLHGGMNLYNNGFSGGIVAAALVPVLESFKSNKEE</sequence>
<keyword evidence="1" id="KW-0472">Membrane</keyword>